<dbReference type="RefSeq" id="WP_126352032.1">
    <property type="nucleotide sequence ID" value="NZ_CP086380.1"/>
</dbReference>
<proteinExistence type="predicted"/>
<evidence type="ECO:0000313" key="1">
    <source>
        <dbReference type="EMBL" id="RTR27287.1"/>
    </source>
</evidence>
<dbReference type="OrthoDB" id="66088at2"/>
<protein>
    <submittedName>
        <fullName evidence="1">Uncharacterized protein</fullName>
    </submittedName>
</protein>
<dbReference type="AlphaFoldDB" id="A0A431VVK9"/>
<gene>
    <name evidence="1" type="ORF">EJ104_06965</name>
</gene>
<accession>A0A431VVK9</accession>
<name>A0A431VVK9_9DEIO</name>
<reference evidence="1 2" key="1">
    <citation type="submission" date="2018-12" db="EMBL/GenBank/DDBJ databases">
        <title>Deinococcus radiophilus ATCC 27603 genome sequencing and assembly.</title>
        <authorList>
            <person name="Maclea K.S."/>
            <person name="Maynard C.R."/>
        </authorList>
    </citation>
    <scope>NUCLEOTIDE SEQUENCE [LARGE SCALE GENOMIC DNA]</scope>
    <source>
        <strain evidence="1 2">ATCC 27603</strain>
    </source>
</reference>
<organism evidence="1 2">
    <name type="scientific">Deinococcus radiophilus</name>
    <dbReference type="NCBI Taxonomy" id="32062"/>
    <lineage>
        <taxon>Bacteria</taxon>
        <taxon>Thermotogati</taxon>
        <taxon>Deinococcota</taxon>
        <taxon>Deinococci</taxon>
        <taxon>Deinococcales</taxon>
        <taxon>Deinococcaceae</taxon>
        <taxon>Deinococcus</taxon>
    </lineage>
</organism>
<sequence length="162" mass="18754">MSEKEVFAIERLVYERWGGEPTEWEEVQRALDRIARRHGWSRHRIEEVSAQTSNYQGLEWRARWGVVVGWSLHAGNITAVSSRLPTWGLPPEFHFQASGPLFEALNADGSLILPGPEWLLARIPEEERALLRASTVHGGWEAYNFRTWKPHTRAEALFTHWD</sequence>
<comment type="caution">
    <text evidence="1">The sequence shown here is derived from an EMBL/GenBank/DDBJ whole genome shotgun (WGS) entry which is preliminary data.</text>
</comment>
<evidence type="ECO:0000313" key="2">
    <source>
        <dbReference type="Proteomes" id="UP000277766"/>
    </source>
</evidence>
<keyword evidence="2" id="KW-1185">Reference proteome</keyword>
<dbReference type="EMBL" id="RXPE01000011">
    <property type="protein sequence ID" value="RTR27287.1"/>
    <property type="molecule type" value="Genomic_DNA"/>
</dbReference>
<dbReference type="Proteomes" id="UP000277766">
    <property type="component" value="Unassembled WGS sequence"/>
</dbReference>